<name>A0ABT7VQI9_9GAMM</name>
<protein>
    <submittedName>
        <fullName evidence="3">TAXI family TRAP transporter solute-binding subunit</fullName>
    </submittedName>
</protein>
<evidence type="ECO:0000256" key="1">
    <source>
        <dbReference type="SAM" id="Coils"/>
    </source>
</evidence>
<accession>A0ABT7VQI9</accession>
<evidence type="ECO:0000256" key="2">
    <source>
        <dbReference type="SAM" id="Phobius"/>
    </source>
</evidence>
<keyword evidence="1" id="KW-0175">Coiled coil</keyword>
<dbReference type="InterPro" id="IPR011852">
    <property type="entry name" value="TRAP_TAXI"/>
</dbReference>
<dbReference type="PANTHER" id="PTHR42941:SF1">
    <property type="entry name" value="SLL1037 PROTEIN"/>
    <property type="match status" value="1"/>
</dbReference>
<keyword evidence="4" id="KW-1185">Reference proteome</keyword>
<gene>
    <name evidence="3" type="ORF">QUF54_00335</name>
</gene>
<keyword evidence="2" id="KW-0472">Membrane</keyword>
<dbReference type="SUPFAM" id="SSF53850">
    <property type="entry name" value="Periplasmic binding protein-like II"/>
    <property type="match status" value="1"/>
</dbReference>
<sequence>MKCDSCQILLVLIAVLLVSLIIAYQFVEPPPPDEIRIAIGREGGGYHTFALEYQKLLKAEEFKLDIQQTAGSIEVLQQLKSGKVSVGLVQGGTGKEVPSEGLQSLGSLFYEPIWVFYRKALSVEYLFDLHGKRIAVGEEGSGTRPIAVQLLQDNQVMADNSNFVGLSSNEAAQQLVSGEIDAAFFVMSPKSNIILELLENQEIELFSFKRHIAYSSRYSFLTDVKIGEGIIDLKKNIPEEDKTLLVTTASLVARHDLHDDIVYLLLNTVIKVHKAGGMLEKEGQFPSTQFVEFPMNKNATHYLVYGRSWLQSIFPLWLASALVRLKIMLIPLIAILLPLLNVLKGTLPLYRWSIRFKIFRWYANLREIDNEIYGSADLETIKAKIQRLKNLQKELFQQVSVPLSYMGEFYGLRMHIQLVLERLEKRQALKEKHEEQQALKEKYEAKAVTLKKSHYDLQF</sequence>
<dbReference type="Gene3D" id="3.40.190.10">
    <property type="entry name" value="Periplasmic binding protein-like II"/>
    <property type="match status" value="2"/>
</dbReference>
<dbReference type="Pfam" id="PF16868">
    <property type="entry name" value="NMT1_3"/>
    <property type="match status" value="1"/>
</dbReference>
<reference evidence="3" key="1">
    <citation type="submission" date="2023-06" db="EMBL/GenBank/DDBJ databases">
        <title>Uncultivated large filamentous bacteria from sulfidic sediments reveal new species and different genomic features in energy metabolism and defense.</title>
        <authorList>
            <person name="Fonseca A."/>
        </authorList>
    </citation>
    <scope>NUCLEOTIDE SEQUENCE</scope>
    <source>
        <strain evidence="3">HSG4</strain>
    </source>
</reference>
<comment type="caution">
    <text evidence="3">The sequence shown here is derived from an EMBL/GenBank/DDBJ whole genome shotgun (WGS) entry which is preliminary data.</text>
</comment>
<feature type="transmembrane region" description="Helical" evidence="2">
    <location>
        <begin position="328"/>
        <end position="350"/>
    </location>
</feature>
<dbReference type="Proteomes" id="UP001171945">
    <property type="component" value="Unassembled WGS sequence"/>
</dbReference>
<evidence type="ECO:0000313" key="4">
    <source>
        <dbReference type="Proteomes" id="UP001171945"/>
    </source>
</evidence>
<dbReference type="EMBL" id="JAUCGM010000004">
    <property type="protein sequence ID" value="MDM8561783.1"/>
    <property type="molecule type" value="Genomic_DNA"/>
</dbReference>
<keyword evidence="2" id="KW-1133">Transmembrane helix</keyword>
<evidence type="ECO:0000313" key="3">
    <source>
        <dbReference type="EMBL" id="MDM8561783.1"/>
    </source>
</evidence>
<feature type="coiled-coil region" evidence="1">
    <location>
        <begin position="378"/>
        <end position="453"/>
    </location>
</feature>
<keyword evidence="2" id="KW-0812">Transmembrane</keyword>
<organism evidence="3 4">
    <name type="scientific">Candidatus Marithioploca araucensis</name>
    <dbReference type="NCBI Taxonomy" id="70273"/>
    <lineage>
        <taxon>Bacteria</taxon>
        <taxon>Pseudomonadati</taxon>
        <taxon>Pseudomonadota</taxon>
        <taxon>Gammaproteobacteria</taxon>
        <taxon>Thiotrichales</taxon>
        <taxon>Thiotrichaceae</taxon>
        <taxon>Candidatus Marithioploca</taxon>
    </lineage>
</organism>
<dbReference type="PANTHER" id="PTHR42941">
    <property type="entry name" value="SLL1037 PROTEIN"/>
    <property type="match status" value="1"/>
</dbReference>
<proteinExistence type="predicted"/>
<dbReference type="NCBIfam" id="TIGR02122">
    <property type="entry name" value="TRAP_TAXI"/>
    <property type="match status" value="1"/>
</dbReference>